<keyword evidence="7" id="KW-0175">Coiled coil</keyword>
<dbReference type="PANTHER" id="PTHR34093:SF1">
    <property type="entry name" value="CHLORIDE CHANNEL CLIC-LIKE PROTEIN 1"/>
    <property type="match status" value="1"/>
</dbReference>
<dbReference type="Proteomes" id="UP001046870">
    <property type="component" value="Chromosome 2"/>
</dbReference>
<proteinExistence type="inferred from homology"/>
<feature type="compositionally biased region" description="Basic and acidic residues" evidence="8">
    <location>
        <begin position="202"/>
        <end position="212"/>
    </location>
</feature>
<feature type="chain" id="PRO_5039270550" description="Chloride channel CLIC-like protein 1" evidence="10">
    <location>
        <begin position="21"/>
        <end position="443"/>
    </location>
</feature>
<evidence type="ECO:0000256" key="1">
    <source>
        <dbReference type="ARBA" id="ARBA00004141"/>
    </source>
</evidence>
<gene>
    <name evidence="11" type="ORF">MATL_G00025100</name>
</gene>
<evidence type="ECO:0000256" key="5">
    <source>
        <dbReference type="ARBA" id="ARBA00022989"/>
    </source>
</evidence>
<evidence type="ECO:0000256" key="8">
    <source>
        <dbReference type="SAM" id="MobiDB-lite"/>
    </source>
</evidence>
<keyword evidence="12" id="KW-1185">Reference proteome</keyword>
<keyword evidence="4 9" id="KW-0812">Transmembrane</keyword>
<dbReference type="GO" id="GO:0005783">
    <property type="term" value="C:endoplasmic reticulum"/>
    <property type="evidence" value="ECO:0007669"/>
    <property type="project" value="TreeGrafter"/>
</dbReference>
<feature type="region of interest" description="Disordered" evidence="8">
    <location>
        <begin position="37"/>
        <end position="72"/>
    </location>
</feature>
<accession>A0A9D3QBQ7</accession>
<evidence type="ECO:0000256" key="4">
    <source>
        <dbReference type="ARBA" id="ARBA00022692"/>
    </source>
</evidence>
<dbReference type="InterPro" id="IPR009231">
    <property type="entry name" value="Chloride_chnl_CLIC-like"/>
</dbReference>
<feature type="compositionally biased region" description="Basic and acidic residues" evidence="8">
    <location>
        <begin position="40"/>
        <end position="53"/>
    </location>
</feature>
<comment type="caution">
    <text evidence="11">The sequence shown here is derived from an EMBL/GenBank/DDBJ whole genome shotgun (WGS) entry which is preliminary data.</text>
</comment>
<evidence type="ECO:0000256" key="10">
    <source>
        <dbReference type="SAM" id="SignalP"/>
    </source>
</evidence>
<evidence type="ECO:0000313" key="11">
    <source>
        <dbReference type="EMBL" id="KAG7487584.1"/>
    </source>
</evidence>
<dbReference type="Pfam" id="PF05934">
    <property type="entry name" value="MCLC"/>
    <property type="match status" value="1"/>
</dbReference>
<feature type="region of interest" description="Disordered" evidence="8">
    <location>
        <begin position="200"/>
        <end position="230"/>
    </location>
</feature>
<keyword evidence="5 9" id="KW-1133">Transmembrane helix</keyword>
<protein>
    <recommendedName>
        <fullName evidence="3">Chloride channel CLIC-like protein 1</fullName>
    </recommendedName>
</protein>
<dbReference type="EMBL" id="JAFDVH010000002">
    <property type="protein sequence ID" value="KAG7487584.1"/>
    <property type="molecule type" value="Genomic_DNA"/>
</dbReference>
<comment type="similarity">
    <text evidence="2">Belongs to the chloride channel MCLC family.</text>
</comment>
<evidence type="ECO:0000313" key="12">
    <source>
        <dbReference type="Proteomes" id="UP001046870"/>
    </source>
</evidence>
<dbReference type="PANTHER" id="PTHR34093">
    <property type="entry name" value="CHLORIDE CHANNEL CLIC-LIKE PROTEIN 1"/>
    <property type="match status" value="1"/>
</dbReference>
<name>A0A9D3QBQ7_MEGAT</name>
<evidence type="ECO:0000256" key="9">
    <source>
        <dbReference type="SAM" id="Phobius"/>
    </source>
</evidence>
<evidence type="ECO:0000256" key="7">
    <source>
        <dbReference type="SAM" id="Coils"/>
    </source>
</evidence>
<dbReference type="OrthoDB" id="8946660at2759"/>
<feature type="compositionally biased region" description="Polar residues" evidence="8">
    <location>
        <begin position="350"/>
        <end position="374"/>
    </location>
</feature>
<keyword evidence="6 9" id="KW-0472">Membrane</keyword>
<feature type="transmembrane region" description="Helical" evidence="9">
    <location>
        <begin position="175"/>
        <end position="197"/>
    </location>
</feature>
<dbReference type="GO" id="GO:0016020">
    <property type="term" value="C:membrane"/>
    <property type="evidence" value="ECO:0007669"/>
    <property type="project" value="UniProtKB-SubCell"/>
</dbReference>
<feature type="compositionally biased region" description="Basic and acidic residues" evidence="8">
    <location>
        <begin position="381"/>
        <end position="395"/>
    </location>
</feature>
<evidence type="ECO:0000256" key="3">
    <source>
        <dbReference type="ARBA" id="ARBA00015571"/>
    </source>
</evidence>
<feature type="coiled-coil region" evidence="7">
    <location>
        <begin position="75"/>
        <end position="102"/>
    </location>
</feature>
<comment type="subcellular location">
    <subcellularLocation>
        <location evidence="1">Membrane</location>
        <topology evidence="1">Multi-pass membrane protein</topology>
    </subcellularLocation>
</comment>
<feature type="region of interest" description="Disordered" evidence="8">
    <location>
        <begin position="326"/>
        <end position="411"/>
    </location>
</feature>
<evidence type="ECO:0000256" key="2">
    <source>
        <dbReference type="ARBA" id="ARBA00005944"/>
    </source>
</evidence>
<keyword evidence="10" id="KW-0732">Signal</keyword>
<dbReference type="AlphaFoldDB" id="A0A9D3QBQ7"/>
<feature type="compositionally biased region" description="Basic and acidic residues" evidence="8">
    <location>
        <begin position="326"/>
        <end position="343"/>
    </location>
</feature>
<dbReference type="GO" id="GO:0005254">
    <property type="term" value="F:chloride channel activity"/>
    <property type="evidence" value="ECO:0007669"/>
    <property type="project" value="TreeGrafter"/>
</dbReference>
<feature type="signal peptide" evidence="10">
    <location>
        <begin position="1"/>
        <end position="20"/>
    </location>
</feature>
<evidence type="ECO:0000256" key="6">
    <source>
        <dbReference type="ARBA" id="ARBA00023136"/>
    </source>
</evidence>
<sequence length="443" mass="50349">MTPKLCLFFLGFTVATLTRQENDEWIDPYNMLSYDSTSKTMRENPEESNKKCGMESAPVRNQDQEDVNENSAPEISNCSRKLSILQRQIEDIKRTAAELMKQSDFTCPPNSKLAELLKGIHKLNTPHKDDFCNTPYEWLYTLLEDSRRYISVWLLTAGTHFTELSEFTSLPDVKYWLIPTTCVLSVIFLHLIVRGVVRRQRGQPDPRHRPREEEPDGLQNGDRQPEDQEGDADIAEFHCRSQSLDRSVNMQGDDLDPEREIDAAEDECCDENYSITKLPTTETQPATLQFWPGVGESFVKSPQQAYLSKVEHHELLVGSVVLEGEGREREDREIGNRNSNKDHLKAKRLSVNSKSLQQKQEEPSPTTQRQNQGQPALKGPGEGEHNCLQNDDRQQENQTEDGDILELQGQDQSLDLFVSMQVDSLGPERANERNLSGSPSSGT</sequence>
<organism evidence="11 12">
    <name type="scientific">Megalops atlanticus</name>
    <name type="common">Tarpon</name>
    <name type="synonym">Clupea gigantea</name>
    <dbReference type="NCBI Taxonomy" id="7932"/>
    <lineage>
        <taxon>Eukaryota</taxon>
        <taxon>Metazoa</taxon>
        <taxon>Chordata</taxon>
        <taxon>Craniata</taxon>
        <taxon>Vertebrata</taxon>
        <taxon>Euteleostomi</taxon>
        <taxon>Actinopterygii</taxon>
        <taxon>Neopterygii</taxon>
        <taxon>Teleostei</taxon>
        <taxon>Elopiformes</taxon>
        <taxon>Megalopidae</taxon>
        <taxon>Megalops</taxon>
    </lineage>
</organism>
<reference evidence="11" key="1">
    <citation type="submission" date="2021-01" db="EMBL/GenBank/DDBJ databases">
        <authorList>
            <person name="Zahm M."/>
            <person name="Roques C."/>
            <person name="Cabau C."/>
            <person name="Klopp C."/>
            <person name="Donnadieu C."/>
            <person name="Jouanno E."/>
            <person name="Lampietro C."/>
            <person name="Louis A."/>
            <person name="Herpin A."/>
            <person name="Echchiki A."/>
            <person name="Berthelot C."/>
            <person name="Parey E."/>
            <person name="Roest-Crollius H."/>
            <person name="Braasch I."/>
            <person name="Postlethwait J."/>
            <person name="Bobe J."/>
            <person name="Montfort J."/>
            <person name="Bouchez O."/>
            <person name="Begum T."/>
            <person name="Mejri S."/>
            <person name="Adams A."/>
            <person name="Chen W.-J."/>
            <person name="Guiguen Y."/>
        </authorList>
    </citation>
    <scope>NUCLEOTIDE SEQUENCE</scope>
    <source>
        <strain evidence="11">YG-15Mar2019-1</strain>
        <tissue evidence="11">Brain</tissue>
    </source>
</reference>